<evidence type="ECO:0000256" key="2">
    <source>
        <dbReference type="ARBA" id="ARBA00022692"/>
    </source>
</evidence>
<proteinExistence type="inferred from homology"/>
<dbReference type="Proteomes" id="UP000321518">
    <property type="component" value="Unassembled WGS sequence"/>
</dbReference>
<comment type="similarity">
    <text evidence="5">Belongs to the laat-1 family.</text>
</comment>
<evidence type="ECO:0000256" key="8">
    <source>
        <dbReference type="SAM" id="Phobius"/>
    </source>
</evidence>
<feature type="transmembrane region" description="Helical" evidence="8">
    <location>
        <begin position="44"/>
        <end position="68"/>
    </location>
</feature>
<evidence type="ECO:0000256" key="3">
    <source>
        <dbReference type="ARBA" id="ARBA00022989"/>
    </source>
</evidence>
<feature type="compositionally biased region" description="Low complexity" evidence="7">
    <location>
        <begin position="272"/>
        <end position="288"/>
    </location>
</feature>
<dbReference type="EMBL" id="BJWK01000008">
    <property type="protein sequence ID" value="GEM09667.1"/>
    <property type="molecule type" value="Genomic_DNA"/>
</dbReference>
<keyword evidence="4 8" id="KW-0472">Membrane</keyword>
<dbReference type="InterPro" id="IPR051415">
    <property type="entry name" value="LAAT-1"/>
</dbReference>
<evidence type="ECO:0000256" key="5">
    <source>
        <dbReference type="ARBA" id="ARBA00038039"/>
    </source>
</evidence>
<comment type="catalytic activity">
    <reaction evidence="6">
        <text>L-histidine(out) + L-arginine(in) = L-histidine(in) + L-arginine(out)</text>
        <dbReference type="Rhea" id="RHEA:71063"/>
        <dbReference type="ChEBI" id="CHEBI:32682"/>
        <dbReference type="ChEBI" id="CHEBI:57595"/>
    </reaction>
</comment>
<feature type="region of interest" description="Disordered" evidence="7">
    <location>
        <begin position="257"/>
        <end position="288"/>
    </location>
</feature>
<keyword evidence="2 8" id="KW-0812">Transmembrane</keyword>
<dbReference type="Pfam" id="PF04193">
    <property type="entry name" value="PQ-loop"/>
    <property type="match status" value="2"/>
</dbReference>
<dbReference type="AlphaFoldDB" id="A0A511KH32"/>
<feature type="region of interest" description="Disordered" evidence="7">
    <location>
        <begin position="375"/>
        <end position="413"/>
    </location>
</feature>
<dbReference type="Gene3D" id="1.20.1280.290">
    <property type="match status" value="2"/>
</dbReference>
<dbReference type="InterPro" id="IPR006603">
    <property type="entry name" value="PQ-loop_rpt"/>
</dbReference>
<feature type="compositionally biased region" description="Polar residues" evidence="7">
    <location>
        <begin position="157"/>
        <end position="177"/>
    </location>
</feature>
<protein>
    <submittedName>
        <fullName evidence="9">Vacuolar membrane protein</fullName>
    </submittedName>
</protein>
<feature type="region of interest" description="Disordered" evidence="7">
    <location>
        <begin position="112"/>
        <end position="241"/>
    </location>
</feature>
<evidence type="ECO:0000256" key="1">
    <source>
        <dbReference type="ARBA" id="ARBA00004141"/>
    </source>
</evidence>
<dbReference type="GO" id="GO:0034488">
    <property type="term" value="P:basic amino acid transmembrane export from vacuole"/>
    <property type="evidence" value="ECO:0007669"/>
    <property type="project" value="TreeGrafter"/>
</dbReference>
<sequence length="588" mass="64583">MVGEWVEREVLSTGLGIASICVWLFAQSPQVIQNWRSGSVEGLALPFLVSWFAGDFTNLLGCILTHQLPFQTYLAAYFILVDVVLCGQFVYYSRLHPAPYLPPLSEQYPHVHAPSPHASLIRQGHRSTSRKGRTRSSKTRLPRTSSHDEEDDPMMLSWTTDSSARTPTSPQMSTQPFPSRSSTSHSIPSIRSTVPPSPTAPERGRTLQRSASRTFDPTLTTIAGSPASYGASMPQQSMHASHVSFNRNPEALGSAREVEEEVMEVPRHTRQRTSGSRSRPPAPSRRSTSVVFLSIGALVALGQMGGGPAIGPMEVGHARGWSSASPTAERSSAPASANRGRRHMLRGLHHPALLSSPSPSYHVQTAAPANSHVRHSTFPLDVSSPAVPAEPRPSVSQRVPDAGDDDTPPPRSRNWERFVGRASAWLCTTAYLTSRLPQIWQNFRRRSVEGLAMALFLFAFVGNSLYVASILTNPLFSTPGFLLESMPYLLGSGGTLCFDLVILAQSRLYSEKRKARRERERRRRSARTLEAEEEAALLQADEDGETDTETGSRPRRPAHKSRSLSGKRSRSTSTLGYGRSRLDGDDCR</sequence>
<feature type="compositionally biased region" description="Acidic residues" evidence="7">
    <location>
        <begin position="531"/>
        <end position="548"/>
    </location>
</feature>
<feature type="compositionally biased region" description="Polar residues" evidence="7">
    <location>
        <begin position="322"/>
        <end position="335"/>
    </location>
</feature>
<dbReference type="GO" id="GO:0000329">
    <property type="term" value="C:fungal-type vacuole membrane"/>
    <property type="evidence" value="ECO:0007669"/>
    <property type="project" value="TreeGrafter"/>
</dbReference>
<dbReference type="PANTHER" id="PTHR16201:SF34">
    <property type="entry name" value="LYSOSOMAL AMINO ACID TRANSPORTER 1"/>
    <property type="match status" value="1"/>
</dbReference>
<evidence type="ECO:0000313" key="10">
    <source>
        <dbReference type="Proteomes" id="UP000321518"/>
    </source>
</evidence>
<evidence type="ECO:0000313" key="9">
    <source>
        <dbReference type="EMBL" id="GEM09667.1"/>
    </source>
</evidence>
<evidence type="ECO:0000256" key="6">
    <source>
        <dbReference type="ARBA" id="ARBA00050768"/>
    </source>
</evidence>
<evidence type="ECO:0000256" key="4">
    <source>
        <dbReference type="ARBA" id="ARBA00023136"/>
    </source>
</evidence>
<feature type="compositionally biased region" description="Polar residues" evidence="7">
    <location>
        <begin position="207"/>
        <end position="223"/>
    </location>
</feature>
<gene>
    <name evidence="9" type="ORF">Rt10032_c08g3684</name>
</gene>
<dbReference type="PANTHER" id="PTHR16201">
    <property type="entry name" value="SEVEN TRANSMEMBRANE PROTEIN 1-RELATED"/>
    <property type="match status" value="1"/>
</dbReference>
<name>A0A511KH32_RHOTO</name>
<feature type="transmembrane region" description="Helical" evidence="8">
    <location>
        <begin position="12"/>
        <end position="32"/>
    </location>
</feature>
<dbReference type="SMART" id="SM00679">
    <property type="entry name" value="CTNS"/>
    <property type="match status" value="2"/>
</dbReference>
<accession>A0A511KH32</accession>
<feature type="transmembrane region" description="Helical" evidence="8">
    <location>
        <begin position="488"/>
        <end position="509"/>
    </location>
</feature>
<dbReference type="OrthoDB" id="8048523at2759"/>
<feature type="region of interest" description="Disordered" evidence="7">
    <location>
        <begin position="513"/>
        <end position="588"/>
    </location>
</feature>
<feature type="compositionally biased region" description="Basic residues" evidence="7">
    <location>
        <begin position="513"/>
        <end position="526"/>
    </location>
</feature>
<feature type="compositionally biased region" description="Basic residues" evidence="7">
    <location>
        <begin position="123"/>
        <end position="141"/>
    </location>
</feature>
<reference evidence="9 10" key="1">
    <citation type="submission" date="2019-07" db="EMBL/GenBank/DDBJ databases">
        <title>Rhodotorula toruloides NBRC10032 genome sequencing.</title>
        <authorList>
            <person name="Shida Y."/>
            <person name="Takaku H."/>
            <person name="Ogasawara W."/>
            <person name="Mori K."/>
        </authorList>
    </citation>
    <scope>NUCLEOTIDE SEQUENCE [LARGE SCALE GENOMIC DNA]</scope>
    <source>
        <strain evidence="9 10">NBRC10032</strain>
    </source>
</reference>
<comment type="subcellular location">
    <subcellularLocation>
        <location evidence="1">Membrane</location>
        <topology evidence="1">Multi-pass membrane protein</topology>
    </subcellularLocation>
</comment>
<comment type="caution">
    <text evidence="9">The sequence shown here is derived from an EMBL/GenBank/DDBJ whole genome shotgun (WGS) entry which is preliminary data.</text>
</comment>
<dbReference type="FunFam" id="1.20.1280.290:FF:000009">
    <property type="entry name" value="PQ loop repeat family protein"/>
    <property type="match status" value="1"/>
</dbReference>
<feature type="transmembrane region" description="Helical" evidence="8">
    <location>
        <begin position="74"/>
        <end position="92"/>
    </location>
</feature>
<feature type="compositionally biased region" description="Low complexity" evidence="7">
    <location>
        <begin position="178"/>
        <end position="193"/>
    </location>
</feature>
<feature type="transmembrane region" description="Helical" evidence="8">
    <location>
        <begin position="450"/>
        <end position="468"/>
    </location>
</feature>
<dbReference type="GO" id="GO:0015174">
    <property type="term" value="F:basic amino acid transmembrane transporter activity"/>
    <property type="evidence" value="ECO:0007669"/>
    <property type="project" value="TreeGrafter"/>
</dbReference>
<organism evidence="9 10">
    <name type="scientific">Rhodotorula toruloides</name>
    <name type="common">Yeast</name>
    <name type="synonym">Rhodosporidium toruloides</name>
    <dbReference type="NCBI Taxonomy" id="5286"/>
    <lineage>
        <taxon>Eukaryota</taxon>
        <taxon>Fungi</taxon>
        <taxon>Dikarya</taxon>
        <taxon>Basidiomycota</taxon>
        <taxon>Pucciniomycotina</taxon>
        <taxon>Microbotryomycetes</taxon>
        <taxon>Sporidiobolales</taxon>
        <taxon>Sporidiobolaceae</taxon>
        <taxon>Rhodotorula</taxon>
    </lineage>
</organism>
<feature type="compositionally biased region" description="Basic residues" evidence="7">
    <location>
        <begin position="553"/>
        <end position="570"/>
    </location>
</feature>
<feature type="region of interest" description="Disordered" evidence="7">
    <location>
        <begin position="317"/>
        <end position="339"/>
    </location>
</feature>
<keyword evidence="3 8" id="KW-1133">Transmembrane helix</keyword>
<evidence type="ECO:0000256" key="7">
    <source>
        <dbReference type="SAM" id="MobiDB-lite"/>
    </source>
</evidence>